<feature type="domain" description="PAC" evidence="10">
    <location>
        <begin position="504"/>
        <end position="556"/>
    </location>
</feature>
<dbReference type="Gene3D" id="3.40.50.2300">
    <property type="match status" value="1"/>
</dbReference>
<feature type="domain" description="PAS" evidence="9">
    <location>
        <begin position="557"/>
        <end position="629"/>
    </location>
</feature>
<dbReference type="GO" id="GO:0000155">
    <property type="term" value="F:phosphorelay sensor kinase activity"/>
    <property type="evidence" value="ECO:0007669"/>
    <property type="project" value="InterPro"/>
</dbReference>
<keyword evidence="5" id="KW-0418">Kinase</keyword>
<dbReference type="InterPro" id="IPR013656">
    <property type="entry name" value="PAS_4"/>
</dbReference>
<sequence>MQDFDIFGSEPDVEFEGLAQIAAHLCDAPIGLIVFSDGNRQWIKASVGWSAPALKSAASSGQSILFSQDIQILDDSGKDGTFRKTPFYAADKDLRFYVGVPLLAGDCLPLGMLCVLDYKSRSLKSSQKTALRAVADQVMTLLNRRKDQQRLHSVIDSVPDIFMILASDGTIGFLNDQATTFLGCGKAEGIGRHLVEMPVFKDELALASKFSEVLETPTPTRFEVALKTSGAWLEVATSSAPAGLVIQIRDITDSKRTDFQDATASRALELVSSGATLEEVLDSIARAVDQLMPGVSSSILLLDPDGIHVRHGAAPRLPDSYNKALHGLAIGPRTGSCGTAMYRREPVIVTDIANDPLWEDYKDLAVPHGLRACWSIPVIASNGEVVASFALYWNEPKAPKAADHVMVERYANLVAVAVERHRKDHALKESELRFREIAETIGEVFWISSPKADEIYYVSPLYEKFWGQSCEELYRNPMIWVDAIHEDDRPQVDPAPQEFPNGSYDAQYRVVRPDGSTIWIQDRHFPVYDSQGTLLRVVGVVTDITEQKMAAERLKLQEERYRLAAKIVSDVIWDRDIASNTVWWSDGLPEVFGHDWSDPHTSRQLWREHVHPDDRERVFKELQDLVENDAGFWSMEYRLRRADGKYVNVSNDIVIIRDKNGKAVRMLGCTTDITERKVMEEQVRQSQRLEAVGQITGGVAHDFNNLLTVILSNAEELEENLPPSSSLQALAELTRIAAERGAELISSLLAFSRQQPLNPKPTDVNALISNMANLLRRALGAQISISMRLNGSPAQAMVDSPQLESAILNLCINARDAMPEGGELIIETENVSAASDAVLQKANLQTGDYLLLSVTDNGSGMDAQTLAHAFEPFFTTKEVGKGSGLGLSMVYGFVKQSKGHIDVQSKPAKGTRTRLYFPLAQGDAPQRTHQTRRPRSAAGTERILLVEDDDLVRRNVCSQLTLLGYDVTSVADGHQALRKLEEGRFNLLFTDLVMPGGVSGQKLATEARRLDPALPIIFSSGYSEDAVVGKRGLETGVHLLAKPYRRHQLAETVRKALDTGT</sequence>
<evidence type="ECO:0000313" key="12">
    <source>
        <dbReference type="Proteomes" id="UP000581135"/>
    </source>
</evidence>
<dbReference type="EMBL" id="JACHXA010000006">
    <property type="protein sequence ID" value="MBB3065983.1"/>
    <property type="molecule type" value="Genomic_DNA"/>
</dbReference>
<dbReference type="SMART" id="SM00448">
    <property type="entry name" value="REC"/>
    <property type="match status" value="1"/>
</dbReference>
<dbReference type="PRINTS" id="PR00344">
    <property type="entry name" value="BCTRLSENSOR"/>
</dbReference>
<dbReference type="PROSITE" id="PS50109">
    <property type="entry name" value="HIS_KIN"/>
    <property type="match status" value="1"/>
</dbReference>
<feature type="modified residue" description="4-aspartylphosphate" evidence="6">
    <location>
        <position position="991"/>
    </location>
</feature>
<dbReference type="InterPro" id="IPR001789">
    <property type="entry name" value="Sig_transdc_resp-reg_receiver"/>
</dbReference>
<reference evidence="11 12" key="1">
    <citation type="submission" date="2020-08" db="EMBL/GenBank/DDBJ databases">
        <title>Genomic Encyclopedia of Type Strains, Phase III (KMG-III): the genomes of soil and plant-associated and newly described type strains.</title>
        <authorList>
            <person name="Whitman W."/>
        </authorList>
    </citation>
    <scope>NUCLEOTIDE SEQUENCE [LARGE SCALE GENOMIC DNA]</scope>
    <source>
        <strain evidence="11 12">CECT 8803</strain>
    </source>
</reference>
<dbReference type="Pfam" id="PF01590">
    <property type="entry name" value="GAF"/>
    <property type="match status" value="1"/>
</dbReference>
<feature type="domain" description="PAS" evidence="9">
    <location>
        <begin position="430"/>
        <end position="503"/>
    </location>
</feature>
<dbReference type="PROSITE" id="PS50110">
    <property type="entry name" value="RESPONSE_REGULATORY"/>
    <property type="match status" value="1"/>
</dbReference>
<evidence type="ECO:0000256" key="6">
    <source>
        <dbReference type="PROSITE-ProRule" id="PRU00169"/>
    </source>
</evidence>
<evidence type="ECO:0000256" key="2">
    <source>
        <dbReference type="ARBA" id="ARBA00012438"/>
    </source>
</evidence>
<evidence type="ECO:0000256" key="5">
    <source>
        <dbReference type="ARBA" id="ARBA00022777"/>
    </source>
</evidence>
<gene>
    <name evidence="11" type="ORF">FHR98_002286</name>
</gene>
<dbReference type="Gene3D" id="1.10.287.130">
    <property type="match status" value="1"/>
</dbReference>
<evidence type="ECO:0000259" key="7">
    <source>
        <dbReference type="PROSITE" id="PS50109"/>
    </source>
</evidence>
<evidence type="ECO:0000259" key="9">
    <source>
        <dbReference type="PROSITE" id="PS50112"/>
    </source>
</evidence>
<evidence type="ECO:0000256" key="1">
    <source>
        <dbReference type="ARBA" id="ARBA00000085"/>
    </source>
</evidence>
<dbReference type="Pfam" id="PF08447">
    <property type="entry name" value="PAS_3"/>
    <property type="match status" value="2"/>
</dbReference>
<feature type="domain" description="PAS" evidence="9">
    <location>
        <begin position="147"/>
        <end position="195"/>
    </location>
</feature>
<dbReference type="InterPro" id="IPR001610">
    <property type="entry name" value="PAC"/>
</dbReference>
<dbReference type="InterPro" id="IPR000014">
    <property type="entry name" value="PAS"/>
</dbReference>
<dbReference type="SMART" id="SM00388">
    <property type="entry name" value="HisKA"/>
    <property type="match status" value="1"/>
</dbReference>
<name>A0A839SYG6_9PROT</name>
<dbReference type="Proteomes" id="UP000581135">
    <property type="component" value="Unassembled WGS sequence"/>
</dbReference>
<dbReference type="InterPro" id="IPR013655">
    <property type="entry name" value="PAS_fold_3"/>
</dbReference>
<organism evidence="11 12">
    <name type="scientific">Limibacillus halophilus</name>
    <dbReference type="NCBI Taxonomy" id="1579333"/>
    <lineage>
        <taxon>Bacteria</taxon>
        <taxon>Pseudomonadati</taxon>
        <taxon>Pseudomonadota</taxon>
        <taxon>Alphaproteobacteria</taxon>
        <taxon>Rhodospirillales</taxon>
        <taxon>Rhodovibrionaceae</taxon>
        <taxon>Limibacillus</taxon>
    </lineage>
</organism>
<dbReference type="InterPro" id="IPR003661">
    <property type="entry name" value="HisK_dim/P_dom"/>
</dbReference>
<dbReference type="InterPro" id="IPR004358">
    <property type="entry name" value="Sig_transdc_His_kin-like_C"/>
</dbReference>
<dbReference type="SUPFAM" id="SSF55781">
    <property type="entry name" value="GAF domain-like"/>
    <property type="match status" value="2"/>
</dbReference>
<feature type="domain" description="Histidine kinase" evidence="7">
    <location>
        <begin position="698"/>
        <end position="921"/>
    </location>
</feature>
<evidence type="ECO:0000259" key="10">
    <source>
        <dbReference type="PROSITE" id="PS50113"/>
    </source>
</evidence>
<dbReference type="SUPFAM" id="SSF55785">
    <property type="entry name" value="PYP-like sensor domain (PAS domain)"/>
    <property type="match status" value="3"/>
</dbReference>
<dbReference type="Gene3D" id="2.10.70.100">
    <property type="match status" value="1"/>
</dbReference>
<keyword evidence="12" id="KW-1185">Reference proteome</keyword>
<dbReference type="AlphaFoldDB" id="A0A839SYG6"/>
<dbReference type="SMART" id="SM00065">
    <property type="entry name" value="GAF"/>
    <property type="match status" value="2"/>
</dbReference>
<accession>A0A839SYG6</accession>
<dbReference type="InterPro" id="IPR035965">
    <property type="entry name" value="PAS-like_dom_sf"/>
</dbReference>
<dbReference type="CDD" id="cd00130">
    <property type="entry name" value="PAS"/>
    <property type="match status" value="3"/>
</dbReference>
<dbReference type="PANTHER" id="PTHR43304">
    <property type="entry name" value="PHYTOCHROME-LIKE PROTEIN CPH1"/>
    <property type="match status" value="1"/>
</dbReference>
<keyword evidence="4" id="KW-0808">Transferase</keyword>
<dbReference type="InterPro" id="IPR000700">
    <property type="entry name" value="PAS-assoc_C"/>
</dbReference>
<dbReference type="InterPro" id="IPR029016">
    <property type="entry name" value="GAF-like_dom_sf"/>
</dbReference>
<dbReference type="EC" id="2.7.13.3" evidence="2"/>
<feature type="domain" description="PAC" evidence="10">
    <location>
        <begin position="633"/>
        <end position="685"/>
    </location>
</feature>
<keyword evidence="3 6" id="KW-0597">Phosphoprotein</keyword>
<dbReference type="SMART" id="SM00387">
    <property type="entry name" value="HATPase_c"/>
    <property type="match status" value="1"/>
</dbReference>
<dbReference type="Gene3D" id="3.30.565.10">
    <property type="entry name" value="Histidine kinase-like ATPase, C-terminal domain"/>
    <property type="match status" value="1"/>
</dbReference>
<feature type="domain" description="Response regulatory" evidence="8">
    <location>
        <begin position="942"/>
        <end position="1057"/>
    </location>
</feature>
<dbReference type="InterPro" id="IPR003018">
    <property type="entry name" value="GAF"/>
</dbReference>
<dbReference type="InterPro" id="IPR052162">
    <property type="entry name" value="Sensor_kinase/Photoreceptor"/>
</dbReference>
<evidence type="ECO:0000256" key="4">
    <source>
        <dbReference type="ARBA" id="ARBA00022679"/>
    </source>
</evidence>
<dbReference type="PROSITE" id="PS50112">
    <property type="entry name" value="PAS"/>
    <property type="match status" value="3"/>
</dbReference>
<dbReference type="InterPro" id="IPR036097">
    <property type="entry name" value="HisK_dim/P_sf"/>
</dbReference>
<evidence type="ECO:0000259" key="8">
    <source>
        <dbReference type="PROSITE" id="PS50110"/>
    </source>
</evidence>
<dbReference type="SUPFAM" id="SSF52172">
    <property type="entry name" value="CheY-like"/>
    <property type="match status" value="1"/>
</dbReference>
<dbReference type="CDD" id="cd00082">
    <property type="entry name" value="HisKA"/>
    <property type="match status" value="1"/>
</dbReference>
<dbReference type="SMART" id="SM00086">
    <property type="entry name" value="PAC"/>
    <property type="match status" value="2"/>
</dbReference>
<dbReference type="InterPro" id="IPR005467">
    <property type="entry name" value="His_kinase_dom"/>
</dbReference>
<dbReference type="InterPro" id="IPR036890">
    <property type="entry name" value="HATPase_C_sf"/>
</dbReference>
<dbReference type="Gene3D" id="3.30.450.20">
    <property type="entry name" value="PAS domain"/>
    <property type="match status" value="3"/>
</dbReference>
<dbReference type="Pfam" id="PF00512">
    <property type="entry name" value="HisKA"/>
    <property type="match status" value="1"/>
</dbReference>
<dbReference type="NCBIfam" id="TIGR00229">
    <property type="entry name" value="sensory_box"/>
    <property type="match status" value="3"/>
</dbReference>
<dbReference type="Pfam" id="PF13185">
    <property type="entry name" value="GAF_2"/>
    <property type="match status" value="1"/>
</dbReference>
<dbReference type="Gene3D" id="3.30.450.40">
    <property type="match status" value="2"/>
</dbReference>
<dbReference type="Pfam" id="PF08448">
    <property type="entry name" value="PAS_4"/>
    <property type="match status" value="1"/>
</dbReference>
<dbReference type="PROSITE" id="PS50113">
    <property type="entry name" value="PAC"/>
    <property type="match status" value="2"/>
</dbReference>
<dbReference type="InterPro" id="IPR011006">
    <property type="entry name" value="CheY-like_superfamily"/>
</dbReference>
<protein>
    <recommendedName>
        <fullName evidence="2">histidine kinase</fullName>
        <ecNumber evidence="2">2.7.13.3</ecNumber>
    </recommendedName>
</protein>
<proteinExistence type="predicted"/>
<dbReference type="SMART" id="SM00091">
    <property type="entry name" value="PAS"/>
    <property type="match status" value="3"/>
</dbReference>
<dbReference type="PANTHER" id="PTHR43304:SF1">
    <property type="entry name" value="PAC DOMAIN-CONTAINING PROTEIN"/>
    <property type="match status" value="1"/>
</dbReference>
<evidence type="ECO:0000313" key="11">
    <source>
        <dbReference type="EMBL" id="MBB3065983.1"/>
    </source>
</evidence>
<evidence type="ECO:0000256" key="3">
    <source>
        <dbReference type="ARBA" id="ARBA00022553"/>
    </source>
</evidence>
<dbReference type="InterPro" id="IPR003594">
    <property type="entry name" value="HATPase_dom"/>
</dbReference>
<dbReference type="SUPFAM" id="SSF55874">
    <property type="entry name" value="ATPase domain of HSP90 chaperone/DNA topoisomerase II/histidine kinase"/>
    <property type="match status" value="1"/>
</dbReference>
<dbReference type="SUPFAM" id="SSF47384">
    <property type="entry name" value="Homodimeric domain of signal transducing histidine kinase"/>
    <property type="match status" value="1"/>
</dbReference>
<dbReference type="Pfam" id="PF00072">
    <property type="entry name" value="Response_reg"/>
    <property type="match status" value="1"/>
</dbReference>
<dbReference type="Pfam" id="PF02518">
    <property type="entry name" value="HATPase_c"/>
    <property type="match status" value="1"/>
</dbReference>
<comment type="caution">
    <text evidence="11">The sequence shown here is derived from an EMBL/GenBank/DDBJ whole genome shotgun (WGS) entry which is preliminary data.</text>
</comment>
<comment type="catalytic activity">
    <reaction evidence="1">
        <text>ATP + protein L-histidine = ADP + protein N-phospho-L-histidine.</text>
        <dbReference type="EC" id="2.7.13.3"/>
    </reaction>
</comment>